<proteinExistence type="predicted"/>
<organism evidence="1 2">
    <name type="scientific">Nonomuraea rosea</name>
    <dbReference type="NCBI Taxonomy" id="638574"/>
    <lineage>
        <taxon>Bacteria</taxon>
        <taxon>Bacillati</taxon>
        <taxon>Actinomycetota</taxon>
        <taxon>Actinomycetes</taxon>
        <taxon>Streptosporangiales</taxon>
        <taxon>Streptosporangiaceae</taxon>
        <taxon>Nonomuraea</taxon>
    </lineage>
</organism>
<gene>
    <name evidence="1" type="ORF">GCM10022419_020160</name>
</gene>
<comment type="caution">
    <text evidence="1">The sequence shown here is derived from an EMBL/GenBank/DDBJ whole genome shotgun (WGS) entry which is preliminary data.</text>
</comment>
<keyword evidence="2" id="KW-1185">Reference proteome</keyword>
<protein>
    <submittedName>
        <fullName evidence="1">Uncharacterized protein</fullName>
    </submittedName>
</protein>
<dbReference type="Proteomes" id="UP001500630">
    <property type="component" value="Unassembled WGS sequence"/>
</dbReference>
<accession>A0ABP6VRF4</accession>
<evidence type="ECO:0000313" key="1">
    <source>
        <dbReference type="EMBL" id="GAA3540060.1"/>
    </source>
</evidence>
<sequence>MPIPDQVAQLISYPIPFKGDLPFDVKLTGVRNVPEGLEFSAEAFDVPIRG</sequence>
<dbReference type="EMBL" id="BAABDQ010000003">
    <property type="protein sequence ID" value="GAA3540060.1"/>
    <property type="molecule type" value="Genomic_DNA"/>
</dbReference>
<name>A0ABP6VRF4_9ACTN</name>
<evidence type="ECO:0000313" key="2">
    <source>
        <dbReference type="Proteomes" id="UP001500630"/>
    </source>
</evidence>
<dbReference type="RefSeq" id="WP_345560463.1">
    <property type="nucleotide sequence ID" value="NZ_BAABDQ010000003.1"/>
</dbReference>
<reference evidence="2" key="1">
    <citation type="journal article" date="2019" name="Int. J. Syst. Evol. Microbiol.">
        <title>The Global Catalogue of Microorganisms (GCM) 10K type strain sequencing project: providing services to taxonomists for standard genome sequencing and annotation.</title>
        <authorList>
            <consortium name="The Broad Institute Genomics Platform"/>
            <consortium name="The Broad Institute Genome Sequencing Center for Infectious Disease"/>
            <person name="Wu L."/>
            <person name="Ma J."/>
        </authorList>
    </citation>
    <scope>NUCLEOTIDE SEQUENCE [LARGE SCALE GENOMIC DNA]</scope>
    <source>
        <strain evidence="2">JCM 17326</strain>
    </source>
</reference>